<sequence length="76" mass="8560">MEKLRKIIEQYGQWSELTTYTERIETHISTDFSRVLENAKALLESISKEICASKGVEIAPNSSINKLLKDAFTAIG</sequence>
<dbReference type="AlphaFoldDB" id="X0VMY3"/>
<accession>X0VMY3</accession>
<dbReference type="EMBL" id="BARS01024859">
    <property type="protein sequence ID" value="GAG12502.1"/>
    <property type="molecule type" value="Genomic_DNA"/>
</dbReference>
<name>X0VMY3_9ZZZZ</name>
<protein>
    <submittedName>
        <fullName evidence="1">Uncharacterized protein</fullName>
    </submittedName>
</protein>
<feature type="non-terminal residue" evidence="1">
    <location>
        <position position="76"/>
    </location>
</feature>
<evidence type="ECO:0000313" key="1">
    <source>
        <dbReference type="EMBL" id="GAG12502.1"/>
    </source>
</evidence>
<organism evidence="1">
    <name type="scientific">marine sediment metagenome</name>
    <dbReference type="NCBI Taxonomy" id="412755"/>
    <lineage>
        <taxon>unclassified sequences</taxon>
        <taxon>metagenomes</taxon>
        <taxon>ecological metagenomes</taxon>
    </lineage>
</organism>
<gene>
    <name evidence="1" type="ORF">S01H1_39399</name>
</gene>
<proteinExistence type="predicted"/>
<comment type="caution">
    <text evidence="1">The sequence shown here is derived from an EMBL/GenBank/DDBJ whole genome shotgun (WGS) entry which is preliminary data.</text>
</comment>
<reference evidence="1" key="1">
    <citation type="journal article" date="2014" name="Front. Microbiol.">
        <title>High frequency of phylogenetically diverse reductive dehalogenase-homologous genes in deep subseafloor sedimentary metagenomes.</title>
        <authorList>
            <person name="Kawai M."/>
            <person name="Futagami T."/>
            <person name="Toyoda A."/>
            <person name="Takaki Y."/>
            <person name="Nishi S."/>
            <person name="Hori S."/>
            <person name="Arai W."/>
            <person name="Tsubouchi T."/>
            <person name="Morono Y."/>
            <person name="Uchiyama I."/>
            <person name="Ito T."/>
            <person name="Fujiyama A."/>
            <person name="Inagaki F."/>
            <person name="Takami H."/>
        </authorList>
    </citation>
    <scope>NUCLEOTIDE SEQUENCE</scope>
    <source>
        <strain evidence="1">Expedition CK06-06</strain>
    </source>
</reference>